<dbReference type="SUPFAM" id="SSF81296">
    <property type="entry name" value="E set domains"/>
    <property type="match status" value="2"/>
</dbReference>
<keyword evidence="6 11" id="KW-0630">Potassium</keyword>
<sequence>MAEKGPGASTRASARMMSFLNQSQSMESLEQGLLPAGQSDGAEDAAASSDTDEERCMRQRLENPEWTLDRGAGYYWEERVRSKKPCLVETGRRAGRSRVQVLGVGWNIMFSHVIRRDFFNAAVNASLGAIMAALVVVYNLMLGTWTLIYYANWRYDEFCFEGFNGVLSALLFAIETQQTIGFGSRAPGDCWMTAFLVGTHSLLAVVLNSIILGIAFARIAHPKNRGRTVLISDCAVIARRNGMLKFMFRVADIQRLRQVINPRVNAYLYTWGSGWSTAEGEHLPMRVQELRIDYLDPTLLLPVCVEHTIDERSPLHGHTQQSLADVNGEVVVVLQGSTELGNTFMIRTSYLAQEIHYGHTFVPIIFPAKPGETQHSIDIARFHDVEPQLFLDMVPPKRLSQKVIHAGDRKTIPTPALAENTFVLSDDMVVAPRNGRLFLMIRVGDSFGDLHPCSQMVGISLSAFIYRWQSQKTPEGEVLPFMTDQIKFEPPDIALRYPITAVHEIKPGSPIAGWTSAQAKRQDVNAEIIVTIKGTCYATNRVVTKTKAYPLLTSVKWGHVFVPVVIPNEVGGMAAPRIDWSSFHTTQPVAPSAMPSPAQTPRPVEGRTTAPVATDKPAAVLSPNHMYALAHGQGLQQTPVLTVQGQSVGPEGGGVALNLPKFAPRLSTGGSTAAAAGGQSEQQGVLLKQGRVSPPLNLGPSQGVQPVQQQQQQQPQVMYMPVQSQGGGMGTEGLASRRAGRTSSAPADQQQQQQQQSQQPHQGQPKQQQLGKLKVDRPELHKVVVAPSPDPSPGVVEPLAVGLEALALADAQAVVGGAQVAYLLTKLLAAAAWRAHFEQDSLCPKGGRTVRRLMLESGAHTLTPQQMVLRLLGDPGALKPVASTGRTRSKHSSSLRVVANHDISQETMEGMSVAISDIAGTGSVHQGVAITGSQGGGCADGAKDAQYGLPTAGCAGGSISEEHLGWVPDLGNDAWQDLDLLR</sequence>
<dbReference type="PANTHER" id="PTHR11767:SF102">
    <property type="entry name" value="INWARDLY RECTIFYING POTASSIUM CHANNEL 1, ISOFORM F"/>
    <property type="match status" value="1"/>
</dbReference>
<evidence type="ECO:0000313" key="16">
    <source>
        <dbReference type="EMBL" id="CAE0491682.1"/>
    </source>
</evidence>
<feature type="domain" description="Inward rectifier potassium channel C-terminal" evidence="15">
    <location>
        <begin position="231"/>
        <end position="386"/>
    </location>
</feature>
<evidence type="ECO:0000256" key="6">
    <source>
        <dbReference type="ARBA" id="ARBA00022958"/>
    </source>
</evidence>
<feature type="compositionally biased region" description="Low complexity" evidence="12">
    <location>
        <begin position="699"/>
        <end position="724"/>
    </location>
</feature>
<feature type="compositionally biased region" description="Polar residues" evidence="12">
    <location>
        <begin position="19"/>
        <end position="28"/>
    </location>
</feature>
<evidence type="ECO:0000256" key="9">
    <source>
        <dbReference type="ARBA" id="ARBA00023136"/>
    </source>
</evidence>
<dbReference type="InterPro" id="IPR016449">
    <property type="entry name" value="K_chnl_inward-rec_Kir"/>
</dbReference>
<dbReference type="InterPro" id="IPR014756">
    <property type="entry name" value="Ig_E-set"/>
</dbReference>
<keyword evidence="7 13" id="KW-1133">Transmembrane helix</keyword>
<keyword evidence="10 11" id="KW-0407">Ion channel</keyword>
<feature type="compositionally biased region" description="Low complexity" evidence="12">
    <location>
        <begin position="749"/>
        <end position="769"/>
    </location>
</feature>
<keyword evidence="4 11" id="KW-0812">Transmembrane</keyword>
<keyword evidence="9 13" id="KW-0472">Membrane</keyword>
<evidence type="ECO:0008006" key="17">
    <source>
        <dbReference type="Google" id="ProtNLM"/>
    </source>
</evidence>
<feature type="domain" description="Potassium channel inwardly rectifying transmembrane" evidence="14">
    <location>
        <begin position="155"/>
        <end position="222"/>
    </location>
</feature>
<feature type="region of interest" description="Disordered" evidence="12">
    <location>
        <begin position="586"/>
        <end position="609"/>
    </location>
</feature>
<evidence type="ECO:0000256" key="2">
    <source>
        <dbReference type="ARBA" id="ARBA00022448"/>
    </source>
</evidence>
<dbReference type="GO" id="GO:0034702">
    <property type="term" value="C:monoatomic ion channel complex"/>
    <property type="evidence" value="ECO:0007669"/>
    <property type="project" value="UniProtKB-KW"/>
</dbReference>
<dbReference type="GO" id="GO:0005886">
    <property type="term" value="C:plasma membrane"/>
    <property type="evidence" value="ECO:0007669"/>
    <property type="project" value="TreeGrafter"/>
</dbReference>
<comment type="similarity">
    <text evidence="11">Belongs to the inward rectifier-type potassium channel (TC 1.A.2.1) family.</text>
</comment>
<keyword evidence="5 11" id="KW-0851">Voltage-gated channel</keyword>
<evidence type="ECO:0000256" key="8">
    <source>
        <dbReference type="ARBA" id="ARBA00023065"/>
    </source>
</evidence>
<accession>A0A7S3VLP7</accession>
<dbReference type="EMBL" id="HBIP01011973">
    <property type="protein sequence ID" value="CAE0491682.1"/>
    <property type="molecule type" value="Transcribed_RNA"/>
</dbReference>
<feature type="transmembrane region" description="Helical" evidence="13">
    <location>
        <begin position="191"/>
        <end position="217"/>
    </location>
</feature>
<dbReference type="Pfam" id="PF01007">
    <property type="entry name" value="IRK"/>
    <property type="match status" value="1"/>
</dbReference>
<gene>
    <name evidence="16" type="ORF">DTER00134_LOCUS6755</name>
</gene>
<dbReference type="InterPro" id="IPR040445">
    <property type="entry name" value="Kir_TM"/>
</dbReference>
<evidence type="ECO:0000259" key="15">
    <source>
        <dbReference type="Pfam" id="PF17655"/>
    </source>
</evidence>
<evidence type="ECO:0000256" key="10">
    <source>
        <dbReference type="ARBA" id="ARBA00023303"/>
    </source>
</evidence>
<evidence type="ECO:0000256" key="7">
    <source>
        <dbReference type="ARBA" id="ARBA00022989"/>
    </source>
</evidence>
<keyword evidence="2 11" id="KW-0813">Transport</keyword>
<feature type="domain" description="Inward rectifier potassium channel C-terminal" evidence="15">
    <location>
        <begin position="424"/>
        <end position="591"/>
    </location>
</feature>
<dbReference type="GO" id="GO:1990573">
    <property type="term" value="P:potassium ion import across plasma membrane"/>
    <property type="evidence" value="ECO:0007669"/>
    <property type="project" value="TreeGrafter"/>
</dbReference>
<protein>
    <recommendedName>
        <fullName evidence="17">Inward rectifier potassium channel C-terminal domain-containing protein</fullName>
    </recommendedName>
</protein>
<dbReference type="PRINTS" id="PR01320">
    <property type="entry name" value="KIRCHANNEL"/>
</dbReference>
<evidence type="ECO:0000256" key="11">
    <source>
        <dbReference type="RuleBase" id="RU003822"/>
    </source>
</evidence>
<evidence type="ECO:0000256" key="3">
    <source>
        <dbReference type="ARBA" id="ARBA00022538"/>
    </source>
</evidence>
<feature type="region of interest" description="Disordered" evidence="12">
    <location>
        <begin position="691"/>
        <end position="771"/>
    </location>
</feature>
<proteinExistence type="inferred from homology"/>
<keyword evidence="8 11" id="KW-0406">Ion transport</keyword>
<evidence type="ECO:0000256" key="5">
    <source>
        <dbReference type="ARBA" id="ARBA00022882"/>
    </source>
</evidence>
<feature type="transmembrane region" description="Helical" evidence="13">
    <location>
        <begin position="118"/>
        <end position="141"/>
    </location>
</feature>
<evidence type="ECO:0000259" key="14">
    <source>
        <dbReference type="Pfam" id="PF01007"/>
    </source>
</evidence>
<dbReference type="GO" id="GO:0005242">
    <property type="term" value="F:inward rectifier potassium channel activity"/>
    <property type="evidence" value="ECO:0007669"/>
    <property type="project" value="InterPro"/>
</dbReference>
<comment type="subcellular location">
    <subcellularLocation>
        <location evidence="1 11">Membrane</location>
        <topology evidence="1 11">Multi-pass membrane protein</topology>
    </subcellularLocation>
</comment>
<evidence type="ECO:0000256" key="4">
    <source>
        <dbReference type="ARBA" id="ARBA00022692"/>
    </source>
</evidence>
<dbReference type="Gene3D" id="1.10.287.70">
    <property type="match status" value="1"/>
</dbReference>
<evidence type="ECO:0000256" key="12">
    <source>
        <dbReference type="SAM" id="MobiDB-lite"/>
    </source>
</evidence>
<dbReference type="InterPro" id="IPR041647">
    <property type="entry name" value="IRK_C"/>
</dbReference>
<feature type="region of interest" description="Disordered" evidence="12">
    <location>
        <begin position="1"/>
        <end position="57"/>
    </location>
</feature>
<dbReference type="SUPFAM" id="SSF81324">
    <property type="entry name" value="Voltage-gated potassium channels"/>
    <property type="match status" value="1"/>
</dbReference>
<evidence type="ECO:0000256" key="1">
    <source>
        <dbReference type="ARBA" id="ARBA00004141"/>
    </source>
</evidence>
<reference evidence="16" key="1">
    <citation type="submission" date="2021-01" db="EMBL/GenBank/DDBJ databases">
        <authorList>
            <person name="Corre E."/>
            <person name="Pelletier E."/>
            <person name="Niang G."/>
            <person name="Scheremetjew M."/>
            <person name="Finn R."/>
            <person name="Kale V."/>
            <person name="Holt S."/>
            <person name="Cochrane G."/>
            <person name="Meng A."/>
            <person name="Brown T."/>
            <person name="Cohen L."/>
        </authorList>
    </citation>
    <scope>NUCLEOTIDE SEQUENCE</scope>
    <source>
        <strain evidence="16">CCMP1320</strain>
    </source>
</reference>
<dbReference type="Gene3D" id="2.60.40.1400">
    <property type="entry name" value="G protein-activated inward rectifier potassium channel 1"/>
    <property type="match status" value="2"/>
</dbReference>
<dbReference type="GO" id="GO:0034765">
    <property type="term" value="P:regulation of monoatomic ion transmembrane transport"/>
    <property type="evidence" value="ECO:0007669"/>
    <property type="project" value="TreeGrafter"/>
</dbReference>
<dbReference type="PANTHER" id="PTHR11767">
    <property type="entry name" value="INWARD RECTIFIER POTASSIUM CHANNEL"/>
    <property type="match status" value="1"/>
</dbReference>
<keyword evidence="3 11" id="KW-0633">Potassium transport</keyword>
<evidence type="ECO:0000256" key="13">
    <source>
        <dbReference type="SAM" id="Phobius"/>
    </source>
</evidence>
<name>A0A7S3VLP7_DUNTE</name>
<dbReference type="InterPro" id="IPR013518">
    <property type="entry name" value="K_chnl_inward-rec_Kir_cyto"/>
</dbReference>
<dbReference type="Pfam" id="PF17655">
    <property type="entry name" value="IRK_C"/>
    <property type="match status" value="2"/>
</dbReference>
<dbReference type="AlphaFoldDB" id="A0A7S3VLP7"/>
<organism evidence="16">
    <name type="scientific">Dunaliella tertiolecta</name>
    <name type="common">Green alga</name>
    <dbReference type="NCBI Taxonomy" id="3047"/>
    <lineage>
        <taxon>Eukaryota</taxon>
        <taxon>Viridiplantae</taxon>
        <taxon>Chlorophyta</taxon>
        <taxon>core chlorophytes</taxon>
        <taxon>Chlorophyceae</taxon>
        <taxon>CS clade</taxon>
        <taxon>Chlamydomonadales</taxon>
        <taxon>Dunaliellaceae</taxon>
        <taxon>Dunaliella</taxon>
    </lineage>
</organism>